<evidence type="ECO:0000313" key="4">
    <source>
        <dbReference type="Proteomes" id="UP000244496"/>
    </source>
</evidence>
<protein>
    <submittedName>
        <fullName evidence="3">WYL domain-containing protein</fullName>
    </submittedName>
</protein>
<keyword evidence="4" id="KW-1185">Reference proteome</keyword>
<dbReference type="EMBL" id="CP028918">
    <property type="protein sequence ID" value="AWB48809.1"/>
    <property type="molecule type" value="Genomic_DNA"/>
</dbReference>
<dbReference type="InterPro" id="IPR051534">
    <property type="entry name" value="CBASS_pafABC_assoc_protein"/>
</dbReference>
<dbReference type="Pfam" id="PF25583">
    <property type="entry name" value="WCX"/>
    <property type="match status" value="1"/>
</dbReference>
<dbReference type="PANTHER" id="PTHR34580:SF1">
    <property type="entry name" value="PROTEIN PAFC"/>
    <property type="match status" value="1"/>
</dbReference>
<feature type="domain" description="WCX" evidence="2">
    <location>
        <begin position="257"/>
        <end position="321"/>
    </location>
</feature>
<dbReference type="Proteomes" id="UP000244496">
    <property type="component" value="Chromosome"/>
</dbReference>
<dbReference type="InterPro" id="IPR026881">
    <property type="entry name" value="WYL_dom"/>
</dbReference>
<evidence type="ECO:0000313" key="3">
    <source>
        <dbReference type="EMBL" id="AWB48809.1"/>
    </source>
</evidence>
<dbReference type="PANTHER" id="PTHR34580">
    <property type="match status" value="1"/>
</dbReference>
<dbReference type="OrthoDB" id="7626446at2"/>
<sequence length="332" mass="37255">MSFTKAVDLLRLAEMATSRHSGVGLIDIEEEFGVDRRTAQRMTRVLEEVFDTCTTRTDDERRKYWRLDGNAARLMLAQGIRDSELAALEIAIRRAERDGATNEVKSLKSLRDRLLASMARPHARRAESDAEAVLEAYGFASRPGPRVRTAHLVLETVAEALKGPNLLTITYAGGSRPDGADRIIEPYGMLLGTRRYLVAKVKGGNGRLQHFRLDRITAARLEASSFARDPDFNLEAHAARAFGSYHAEEEFTETIWRFAARAAAVARDFIFHPLQEVTEEADGSLTVRFQASGHLEMAWHLYLWGDAVEVLAPDRLRDMVAGYQRRDFPALP</sequence>
<evidence type="ECO:0000259" key="2">
    <source>
        <dbReference type="Pfam" id="PF25583"/>
    </source>
</evidence>
<dbReference type="RefSeq" id="WP_108435628.1">
    <property type="nucleotide sequence ID" value="NZ_CP028918.1"/>
</dbReference>
<accession>A0A2S0ULV8</accession>
<dbReference type="Pfam" id="PF13280">
    <property type="entry name" value="WYL"/>
    <property type="match status" value="1"/>
</dbReference>
<proteinExistence type="predicted"/>
<reference evidence="3 4" key="1">
    <citation type="submission" date="2018-04" db="EMBL/GenBank/DDBJ databases">
        <title>Genome sequencing of Gemmobacter.</title>
        <authorList>
            <person name="Yi H."/>
            <person name="Baek M.-G."/>
        </authorList>
    </citation>
    <scope>NUCLEOTIDE SEQUENCE [LARGE SCALE GENOMIC DNA]</scope>
    <source>
        <strain evidence="3 4">HYN0069</strain>
    </source>
</reference>
<dbReference type="AlphaFoldDB" id="A0A2S0ULV8"/>
<dbReference type="InterPro" id="IPR057727">
    <property type="entry name" value="WCX_dom"/>
</dbReference>
<dbReference type="PROSITE" id="PS52050">
    <property type="entry name" value="WYL"/>
    <property type="match status" value="1"/>
</dbReference>
<evidence type="ECO:0000259" key="1">
    <source>
        <dbReference type="Pfam" id="PF13280"/>
    </source>
</evidence>
<name>A0A2S0ULV8_9RHOB</name>
<dbReference type="KEGG" id="geh:HYN69_10085"/>
<gene>
    <name evidence="3" type="ORF">HYN69_10085</name>
</gene>
<organism evidence="3 4">
    <name type="scientific">Paragemmobacter aquarius</name>
    <dbReference type="NCBI Taxonomy" id="2169400"/>
    <lineage>
        <taxon>Bacteria</taxon>
        <taxon>Pseudomonadati</taxon>
        <taxon>Pseudomonadota</taxon>
        <taxon>Alphaproteobacteria</taxon>
        <taxon>Rhodobacterales</taxon>
        <taxon>Paracoccaceae</taxon>
        <taxon>Paragemmobacter</taxon>
    </lineage>
</organism>
<feature type="domain" description="WYL" evidence="1">
    <location>
        <begin position="153"/>
        <end position="220"/>
    </location>
</feature>